<gene>
    <name evidence="6" type="ORF">FJV41_00480</name>
</gene>
<dbReference type="InterPro" id="IPR006179">
    <property type="entry name" value="5_nucleotidase/apyrase"/>
</dbReference>
<comment type="similarity">
    <text evidence="1 3">Belongs to the 5'-nucleotidase family.</text>
</comment>
<dbReference type="GO" id="GO:0000166">
    <property type="term" value="F:nucleotide binding"/>
    <property type="evidence" value="ECO:0007669"/>
    <property type="project" value="UniProtKB-KW"/>
</dbReference>
<evidence type="ECO:0000313" key="7">
    <source>
        <dbReference type="Proteomes" id="UP000315369"/>
    </source>
</evidence>
<dbReference type="AlphaFoldDB" id="A0A540X9S7"/>
<dbReference type="PRINTS" id="PR01607">
    <property type="entry name" value="APYRASEFAMLY"/>
</dbReference>
<dbReference type="GO" id="GO:0046872">
    <property type="term" value="F:metal ion binding"/>
    <property type="evidence" value="ECO:0007669"/>
    <property type="project" value="InterPro"/>
</dbReference>
<dbReference type="Gene3D" id="3.90.780.10">
    <property type="entry name" value="5'-Nucleotidase, C-terminal domain"/>
    <property type="match status" value="1"/>
</dbReference>
<evidence type="ECO:0000313" key="6">
    <source>
        <dbReference type="EMBL" id="TQF18053.1"/>
    </source>
</evidence>
<dbReference type="PROSITE" id="PS51257">
    <property type="entry name" value="PROKAR_LIPOPROTEIN"/>
    <property type="match status" value="1"/>
</dbReference>
<dbReference type="SUPFAM" id="SSF55816">
    <property type="entry name" value="5'-nucleotidase (syn. UDP-sugar hydrolase), C-terminal domain"/>
    <property type="match status" value="1"/>
</dbReference>
<dbReference type="Proteomes" id="UP000315369">
    <property type="component" value="Unassembled WGS sequence"/>
</dbReference>
<evidence type="ECO:0000256" key="3">
    <source>
        <dbReference type="RuleBase" id="RU362119"/>
    </source>
</evidence>
<feature type="domain" description="5'-Nucleotidase C-terminal" evidence="5">
    <location>
        <begin position="378"/>
        <end position="555"/>
    </location>
</feature>
<dbReference type="Gene3D" id="3.60.21.10">
    <property type="match status" value="1"/>
</dbReference>
<proteinExistence type="inferred from homology"/>
<evidence type="ECO:0000259" key="5">
    <source>
        <dbReference type="Pfam" id="PF02872"/>
    </source>
</evidence>
<comment type="caution">
    <text evidence="6">The sequence shown here is derived from an EMBL/GenBank/DDBJ whole genome shotgun (WGS) entry which is preliminary data.</text>
</comment>
<keyword evidence="3" id="KW-0547">Nucleotide-binding</keyword>
<accession>A0A540X9S7</accession>
<name>A0A540X9S7_9BACT</name>
<dbReference type="GO" id="GO:0016788">
    <property type="term" value="F:hydrolase activity, acting on ester bonds"/>
    <property type="evidence" value="ECO:0007669"/>
    <property type="project" value="InterPro"/>
</dbReference>
<evidence type="ECO:0000256" key="1">
    <source>
        <dbReference type="ARBA" id="ARBA00006654"/>
    </source>
</evidence>
<dbReference type="InterPro" id="IPR008334">
    <property type="entry name" value="5'-Nucleotdase_C"/>
</dbReference>
<dbReference type="InterPro" id="IPR006146">
    <property type="entry name" value="5'-Nucleotdase_CS"/>
</dbReference>
<feature type="domain" description="Calcineurin-like phosphoesterase" evidence="4">
    <location>
        <begin position="47"/>
        <end position="297"/>
    </location>
</feature>
<keyword evidence="7" id="KW-1185">Reference proteome</keyword>
<dbReference type="EMBL" id="VIFM01000001">
    <property type="protein sequence ID" value="TQF18053.1"/>
    <property type="molecule type" value="Genomic_DNA"/>
</dbReference>
<dbReference type="GO" id="GO:0030288">
    <property type="term" value="C:outer membrane-bounded periplasmic space"/>
    <property type="evidence" value="ECO:0007669"/>
    <property type="project" value="TreeGrafter"/>
</dbReference>
<dbReference type="RefSeq" id="WP_141640367.1">
    <property type="nucleotide sequence ID" value="NZ_VIFM01000001.1"/>
</dbReference>
<organism evidence="6 7">
    <name type="scientific">Myxococcus llanfairpwllgwyngyllgogerychwyrndrobwllllantysiliogogogochensis</name>
    <dbReference type="NCBI Taxonomy" id="2590453"/>
    <lineage>
        <taxon>Bacteria</taxon>
        <taxon>Pseudomonadati</taxon>
        <taxon>Myxococcota</taxon>
        <taxon>Myxococcia</taxon>
        <taxon>Myxococcales</taxon>
        <taxon>Cystobacterineae</taxon>
        <taxon>Myxococcaceae</taxon>
        <taxon>Myxococcus</taxon>
    </lineage>
</organism>
<keyword evidence="2" id="KW-0732">Signal</keyword>
<dbReference type="OrthoDB" id="9803927at2"/>
<dbReference type="PANTHER" id="PTHR11575">
    <property type="entry name" value="5'-NUCLEOTIDASE-RELATED"/>
    <property type="match status" value="1"/>
</dbReference>
<dbReference type="InterPro" id="IPR036907">
    <property type="entry name" value="5'-Nucleotdase_C_sf"/>
</dbReference>
<evidence type="ECO:0000259" key="4">
    <source>
        <dbReference type="Pfam" id="PF00149"/>
    </source>
</evidence>
<reference evidence="6 7" key="1">
    <citation type="submission" date="2019-06" db="EMBL/GenBank/DDBJ databases">
        <authorList>
            <person name="Livingstone P."/>
            <person name="Whitworth D."/>
        </authorList>
    </citation>
    <scope>NUCLEOTIDE SEQUENCE [LARGE SCALE GENOMIC DNA]</scope>
    <source>
        <strain evidence="6 7">AM401</strain>
    </source>
</reference>
<dbReference type="PANTHER" id="PTHR11575:SF6">
    <property type="entry name" value="2',3'-CYCLIC-NUCLEOTIDE 2'-PHOSPHODIESTERASE_3'-NUCLEOTIDASE"/>
    <property type="match status" value="1"/>
</dbReference>
<dbReference type="PROSITE" id="PS00786">
    <property type="entry name" value="5_NUCLEOTIDASE_2"/>
    <property type="match status" value="1"/>
</dbReference>
<dbReference type="Pfam" id="PF00149">
    <property type="entry name" value="Metallophos"/>
    <property type="match status" value="1"/>
</dbReference>
<dbReference type="Pfam" id="PF02872">
    <property type="entry name" value="5_nucleotid_C"/>
    <property type="match status" value="1"/>
</dbReference>
<sequence length="631" mass="68486">MRLPVLMRELRTASVCLVGACSLLTACESTDVPPRPIPRDTSPRTLTLLQTSDLHTNIFPWDYFTGKPDAKRGVAKVATLIKQEREKNPDCTLLVDTGDTIQGTPLGTYYALVDNAPRHPMAAAMSELGYVAMAVGNHEFNYGLDVLNKFKSEVNFPLLGANVRDSADGSEVFTPYVLTKVCDVTVGILGLVTPGVATWERAENILGLRFDDPLETAKTYVPRMKQAGADVVVVAIHSGPDRQPVGSASNPDSWLADYADDSKWADRGNLPGENEAVQIAQGVPDVDVLLTGHTHQPIPKMLLKNPQGREVLLTQPNRWGSHLADVQLQVTWNGERWGVDAHDARLHVVDDKVAADAAVTQLTQNYHDTTVAYVNQKIGTTTAPFPGGFAGRYVDSPLGDLINIVQEEAAHEAGFDVDLSLAALFTNDGALPAGDVTLRDAYSIYIYDNTLYVMEINGSILRRALEMNTLYFGTLDASNLPARPEGAKATSPVVADYNWDLYSRIDYGYDLTKPAGSRLTHLRFQGADVTDDQVFIVAINNYRAGGGGGYAMFKEGRVLWTSADGVRDYVARYMQSHQGLSPEAVNTCNFSLVPDLYTPYFASTLGPAKCGPSVGRQGGGLRGLGRLPGHQ</sequence>
<keyword evidence="3" id="KW-0378">Hydrolase</keyword>
<dbReference type="InterPro" id="IPR004843">
    <property type="entry name" value="Calcineurin-like_PHP"/>
</dbReference>
<evidence type="ECO:0000256" key="2">
    <source>
        <dbReference type="ARBA" id="ARBA00022729"/>
    </source>
</evidence>
<dbReference type="InterPro" id="IPR029052">
    <property type="entry name" value="Metallo-depent_PP-like"/>
</dbReference>
<protein>
    <submittedName>
        <fullName evidence="6">Bifunctional metallophosphatase/5'-nucleotidase</fullName>
    </submittedName>
</protein>
<dbReference type="GO" id="GO:0009166">
    <property type="term" value="P:nucleotide catabolic process"/>
    <property type="evidence" value="ECO:0007669"/>
    <property type="project" value="InterPro"/>
</dbReference>
<dbReference type="SUPFAM" id="SSF56300">
    <property type="entry name" value="Metallo-dependent phosphatases"/>
    <property type="match status" value="1"/>
</dbReference>